<protein>
    <submittedName>
        <fullName evidence="1">Uncharacterized protein</fullName>
    </submittedName>
</protein>
<evidence type="ECO:0000313" key="1">
    <source>
        <dbReference type="EMBL" id="MBB6054528.1"/>
    </source>
</evidence>
<sequence>MEKWAVRNGFIAKPDKKSLQDDDGEIIILQVSLMEHGQSNLLSLII</sequence>
<name>A0A841G6K0_9GAMM</name>
<accession>A0A841G6K0</accession>
<dbReference type="AlphaFoldDB" id="A0A841G6K0"/>
<reference evidence="1 2" key="1">
    <citation type="submission" date="2020-08" db="EMBL/GenBank/DDBJ databases">
        <title>Genomic Encyclopedia of Type Strains, Phase IV (KMG-IV): sequencing the most valuable type-strain genomes for metagenomic binning, comparative biology and taxonomic classification.</title>
        <authorList>
            <person name="Goeker M."/>
        </authorList>
    </citation>
    <scope>NUCLEOTIDE SEQUENCE [LARGE SCALE GENOMIC DNA]</scope>
    <source>
        <strain evidence="1 2">DSM 22975</strain>
    </source>
</reference>
<comment type="caution">
    <text evidence="1">The sequence shown here is derived from an EMBL/GenBank/DDBJ whole genome shotgun (WGS) entry which is preliminary data.</text>
</comment>
<dbReference type="EMBL" id="JACHGR010000001">
    <property type="protein sequence ID" value="MBB6054528.1"/>
    <property type="molecule type" value="Genomic_DNA"/>
</dbReference>
<proteinExistence type="predicted"/>
<keyword evidence="2" id="KW-1185">Reference proteome</keyword>
<evidence type="ECO:0000313" key="2">
    <source>
        <dbReference type="Proteomes" id="UP000585721"/>
    </source>
</evidence>
<dbReference type="Proteomes" id="UP000585721">
    <property type="component" value="Unassembled WGS sequence"/>
</dbReference>
<gene>
    <name evidence="1" type="ORF">HNR75_000393</name>
</gene>
<organism evidence="1 2">
    <name type="scientific">Tolumonas osonensis</name>
    <dbReference type="NCBI Taxonomy" id="675874"/>
    <lineage>
        <taxon>Bacteria</taxon>
        <taxon>Pseudomonadati</taxon>
        <taxon>Pseudomonadota</taxon>
        <taxon>Gammaproteobacteria</taxon>
        <taxon>Aeromonadales</taxon>
        <taxon>Aeromonadaceae</taxon>
        <taxon>Tolumonas</taxon>
    </lineage>
</organism>